<dbReference type="AlphaFoldDB" id="A0A6F8YF80"/>
<name>A0A6F8YF80_9ACTN</name>
<proteinExistence type="predicted"/>
<evidence type="ECO:0008006" key="3">
    <source>
        <dbReference type="Google" id="ProtNLM"/>
    </source>
</evidence>
<accession>A0A6F8YF80</accession>
<sequence>MADAPTVDEARLEPVDPGGVARLSGGNATLHWRRLDGWTWLYKRFTDEHRGGVDEAALTRLIAWRLALPEGARRRLDLLAAWPRFAVQAQGRTTGVLIPAAAEPFFDRRADGRRTPRVLGEMAGGAGSGGAVPPETLTVLGRLILAVRFLHSLDVVVNDVQPDNVLFRVDGQGTGVYLVDCDSMASVHWGRVGPMTAPDLMSEQVPAGAEPAVSTDLTKLFWVVARVLLDEPTVIGLGRPQRTQLLEMLPAAARPPFGALLDDPADAASWDRLGEQWALVRPFMPAAPGPPLPPPAVPVQHLPTQPRGWLPAWYSYQPDPGPPVLPPRLRGDRVARVGRRLASLIFTRSGTLAGVTAAALTVL</sequence>
<reference evidence="1 2" key="2">
    <citation type="submission" date="2020-03" db="EMBL/GenBank/DDBJ databases">
        <authorList>
            <person name="Ichikawa N."/>
            <person name="Kimura A."/>
            <person name="Kitahashi Y."/>
            <person name="Uohara A."/>
        </authorList>
    </citation>
    <scope>NUCLEOTIDE SEQUENCE [LARGE SCALE GENOMIC DNA]</scope>
    <source>
        <strain evidence="1 2">NBRC 105367</strain>
    </source>
</reference>
<dbReference type="EMBL" id="AP022871">
    <property type="protein sequence ID" value="BCB84727.1"/>
    <property type="molecule type" value="Genomic_DNA"/>
</dbReference>
<keyword evidence="2" id="KW-1185">Reference proteome</keyword>
<gene>
    <name evidence="1" type="ORF">Psuf_020400</name>
</gene>
<dbReference type="RefSeq" id="WP_173156038.1">
    <property type="nucleotide sequence ID" value="NZ_AP022871.1"/>
</dbReference>
<dbReference type="Proteomes" id="UP000503011">
    <property type="component" value="Chromosome"/>
</dbReference>
<protein>
    <recommendedName>
        <fullName evidence="3">Protein kinase domain-containing protein</fullName>
    </recommendedName>
</protein>
<reference evidence="1 2" key="1">
    <citation type="submission" date="2020-03" db="EMBL/GenBank/DDBJ databases">
        <title>Whole genome shotgun sequence of Phytohabitans suffuscus NBRC 105367.</title>
        <authorList>
            <person name="Komaki H."/>
            <person name="Tamura T."/>
        </authorList>
    </citation>
    <scope>NUCLEOTIDE SEQUENCE [LARGE SCALE GENOMIC DNA]</scope>
    <source>
        <strain evidence="1 2">NBRC 105367</strain>
    </source>
</reference>
<organism evidence="1 2">
    <name type="scientific">Phytohabitans suffuscus</name>
    <dbReference type="NCBI Taxonomy" id="624315"/>
    <lineage>
        <taxon>Bacteria</taxon>
        <taxon>Bacillati</taxon>
        <taxon>Actinomycetota</taxon>
        <taxon>Actinomycetes</taxon>
        <taxon>Micromonosporales</taxon>
        <taxon>Micromonosporaceae</taxon>
    </lineage>
</organism>
<evidence type="ECO:0000313" key="2">
    <source>
        <dbReference type="Proteomes" id="UP000503011"/>
    </source>
</evidence>
<evidence type="ECO:0000313" key="1">
    <source>
        <dbReference type="EMBL" id="BCB84727.1"/>
    </source>
</evidence>
<dbReference type="InterPro" id="IPR011009">
    <property type="entry name" value="Kinase-like_dom_sf"/>
</dbReference>
<dbReference type="KEGG" id="psuu:Psuf_020400"/>
<dbReference type="SUPFAM" id="SSF56112">
    <property type="entry name" value="Protein kinase-like (PK-like)"/>
    <property type="match status" value="1"/>
</dbReference>